<accession>A0A0E3WBS4</accession>
<dbReference type="EMBL" id="CTEE01000001">
    <property type="protein sequence ID" value="CQD09205.1"/>
    <property type="molecule type" value="Genomic_DNA"/>
</dbReference>
<keyword evidence="1" id="KW-0472">Membrane</keyword>
<proteinExistence type="predicted"/>
<keyword evidence="1" id="KW-0812">Transmembrane</keyword>
<dbReference type="RefSeq" id="WP_139043230.1">
    <property type="nucleotide sequence ID" value="NZ_CTEE01000001.1"/>
</dbReference>
<dbReference type="STRING" id="141349.BN1232_01673"/>
<evidence type="ECO:0000256" key="1">
    <source>
        <dbReference type="SAM" id="Phobius"/>
    </source>
</evidence>
<dbReference type="Proteomes" id="UP000199251">
    <property type="component" value="Unassembled WGS sequence"/>
</dbReference>
<feature type="transmembrane region" description="Helical" evidence="1">
    <location>
        <begin position="27"/>
        <end position="49"/>
    </location>
</feature>
<protein>
    <submittedName>
        <fullName evidence="2">Uncharacterized protein</fullName>
    </submittedName>
</protein>
<sequence length="275" mass="29161">MSTSDDANGATDHVAVRGSQHTRLRKYALWAGGVVTTAVVIPLVTWGVISGKDWISNKFSPRPYLAAVVSIPTLSKGPPGFCEQSWVFDKGPSQLPSLPKDFSDLDGWVAANGGIPASGSYIIVTLQGLNGHNLLVHDISVNIKSHGEPPHGTYADFAKQCGGYVPYRFSLNLDARPVSVTVEAAEGGGAGPPGSASANLPHRISGSEPEVWNLAAVTKTCTCEWTATLNWTADDGSNGTTEINDHGRPFRVAASVLATHYGADIWTGRWERLPS</sequence>
<keyword evidence="1" id="KW-1133">Transmembrane helix</keyword>
<name>A0A0E3WBS4_MYCLN</name>
<gene>
    <name evidence="2" type="ORF">BN1232_01673</name>
</gene>
<organism evidence="2 3">
    <name type="scientific">Mycobacterium lentiflavum</name>
    <dbReference type="NCBI Taxonomy" id="141349"/>
    <lineage>
        <taxon>Bacteria</taxon>
        <taxon>Bacillati</taxon>
        <taxon>Actinomycetota</taxon>
        <taxon>Actinomycetes</taxon>
        <taxon>Mycobacteriales</taxon>
        <taxon>Mycobacteriaceae</taxon>
        <taxon>Mycobacterium</taxon>
        <taxon>Mycobacterium simiae complex</taxon>
    </lineage>
</organism>
<evidence type="ECO:0000313" key="3">
    <source>
        <dbReference type="Proteomes" id="UP000199251"/>
    </source>
</evidence>
<dbReference type="OrthoDB" id="3359627at2"/>
<evidence type="ECO:0000313" key="2">
    <source>
        <dbReference type="EMBL" id="CQD09205.1"/>
    </source>
</evidence>
<dbReference type="AlphaFoldDB" id="A0A0E3WBS4"/>
<reference evidence="2 3" key="1">
    <citation type="submission" date="2015-03" db="EMBL/GenBank/DDBJ databases">
        <authorList>
            <person name="Urmite Genomes"/>
        </authorList>
    </citation>
    <scope>NUCLEOTIDE SEQUENCE [LARGE SCALE GENOMIC DNA]</scope>
    <source>
        <strain evidence="2 3">CSUR P1491</strain>
    </source>
</reference>